<proteinExistence type="predicted"/>
<evidence type="ECO:0000313" key="6">
    <source>
        <dbReference type="Proteomes" id="UP001156218"/>
    </source>
</evidence>
<accession>A0A412GDX5</accession>
<dbReference type="Proteomes" id="UP001156216">
    <property type="component" value="Chromosome"/>
</dbReference>
<dbReference type="Proteomes" id="UP001156218">
    <property type="component" value="Chromosome"/>
</dbReference>
<evidence type="ECO:0000313" key="1">
    <source>
        <dbReference type="EMBL" id="KAB4448714.1"/>
    </source>
</evidence>
<evidence type="ECO:0000313" key="3">
    <source>
        <dbReference type="EMBL" id="UYU69248.1"/>
    </source>
</evidence>
<gene>
    <name evidence="1" type="ORF">GAN93_21450</name>
    <name evidence="3" type="ORF">KQP59_13080</name>
    <name evidence="2" type="ORF">KQP68_10595</name>
    <name evidence="4" type="ORF">KQP74_04970</name>
</gene>
<dbReference type="Proteomes" id="UP001162960">
    <property type="component" value="Chromosome"/>
</dbReference>
<name>A0A412GDX5_BACT4</name>
<dbReference type="EMBL" id="CP083685">
    <property type="protein sequence ID" value="UYU91992.1"/>
    <property type="molecule type" value="Genomic_DNA"/>
</dbReference>
<evidence type="ECO:0000313" key="4">
    <source>
        <dbReference type="EMBL" id="UYU91992.1"/>
    </source>
</evidence>
<dbReference type="RefSeq" id="WP_055229402.1">
    <property type="nucleotide sequence ID" value="NZ_CAXSMB010000027.1"/>
</dbReference>
<reference evidence="1 5" key="1">
    <citation type="journal article" date="2019" name="Nat. Med.">
        <title>A library of human gut bacterial isolates paired with longitudinal multiomics data enables mechanistic microbiome research.</title>
        <authorList>
            <person name="Poyet M."/>
            <person name="Groussin M."/>
            <person name="Gibbons S.M."/>
            <person name="Avila-Pacheco J."/>
            <person name="Jiang X."/>
            <person name="Kearney S.M."/>
            <person name="Perrotta A.R."/>
            <person name="Berdy B."/>
            <person name="Zhao S."/>
            <person name="Lieberman T.D."/>
            <person name="Swanson P.K."/>
            <person name="Smith M."/>
            <person name="Roesemann S."/>
            <person name="Alexander J.E."/>
            <person name="Rich S.A."/>
            <person name="Livny J."/>
            <person name="Vlamakis H."/>
            <person name="Clish C."/>
            <person name="Bullock K."/>
            <person name="Deik A."/>
            <person name="Scott J."/>
            <person name="Pierce K.A."/>
            <person name="Xavier R.J."/>
            <person name="Alm E.J."/>
        </authorList>
    </citation>
    <scope>NUCLEOTIDE SEQUENCE [LARGE SCALE GENOMIC DNA]</scope>
    <source>
        <strain evidence="1 5">BIOML-A165</strain>
    </source>
</reference>
<dbReference type="AlphaFoldDB" id="A0A412GDX5"/>
<evidence type="ECO:0000313" key="2">
    <source>
        <dbReference type="EMBL" id="UYU68686.1"/>
    </source>
</evidence>
<organism evidence="1 5">
    <name type="scientific">Bacteroides thetaiotaomicron</name>
    <dbReference type="NCBI Taxonomy" id="818"/>
    <lineage>
        <taxon>Bacteria</taxon>
        <taxon>Pseudomonadati</taxon>
        <taxon>Bacteroidota</taxon>
        <taxon>Bacteroidia</taxon>
        <taxon>Bacteroidales</taxon>
        <taxon>Bacteroidaceae</taxon>
        <taxon>Bacteroides</taxon>
    </lineage>
</organism>
<dbReference type="Pfam" id="PF14305">
    <property type="entry name" value="ATPgrasp_TupA"/>
    <property type="match status" value="1"/>
</dbReference>
<protein>
    <recommendedName>
        <fullName evidence="7">TupA-like ATPgrasp</fullName>
    </recommendedName>
</protein>
<dbReference type="EMBL" id="CP083681">
    <property type="protein sequence ID" value="UYU69248.1"/>
    <property type="molecule type" value="Genomic_DNA"/>
</dbReference>
<dbReference type="Proteomes" id="UP000460317">
    <property type="component" value="Unassembled WGS sequence"/>
</dbReference>
<dbReference type="EMBL" id="WCSB01000027">
    <property type="protein sequence ID" value="KAB4448714.1"/>
    <property type="molecule type" value="Genomic_DNA"/>
</dbReference>
<dbReference type="InterPro" id="IPR029465">
    <property type="entry name" value="ATPgrasp_TupA"/>
</dbReference>
<sequence>MESLNKIVSRIISKFFPRIHFCLAYYHHRHKWPNLTCPKDLSELWIKRLLDGQVNQYYQLADKYLVREYVKKCGYADTLTSLVNCYSKGDELIYSELPQKFALKANWGAGMNLICTKKSQYTENELRSQIDKWLVSPKFAFSERHYNLISRKVVCEEFIDDGTGGFPIDYKFICLKGEVKAILVCNDRESGHADYIPYDVNWKPLFDYCIAKHDKSELVSKPANLTQMLECAKKLASGIDMVRVDLYSNGNKIWFGEMTLTPDGCIFRRWTQKAINEMGEYYRTH</sequence>
<dbReference type="EMBL" id="CP083680">
    <property type="protein sequence ID" value="UYU68686.1"/>
    <property type="molecule type" value="Genomic_DNA"/>
</dbReference>
<evidence type="ECO:0008006" key="7">
    <source>
        <dbReference type="Google" id="ProtNLM"/>
    </source>
</evidence>
<reference evidence="2 6" key="2">
    <citation type="submission" date="2021-06" db="EMBL/GenBank/DDBJ databases">
        <title>Interrogation of the integrated mobile genetic elements in gut-associated Bacteroides with a consensus prediction approach.</title>
        <authorList>
            <person name="Campbell D.E."/>
            <person name="Leigh J.R."/>
            <person name="Kim T."/>
            <person name="England W."/>
            <person name="Whitaker R.J."/>
            <person name="Degnan P.H."/>
        </authorList>
    </citation>
    <scope>NUCLEOTIDE SEQUENCE</scope>
    <source>
        <strain evidence="4">VPI-3443</strain>
        <strain evidence="3">VPI-BTDOT2</strain>
        <strain evidence="2 6">WAL8669</strain>
    </source>
</reference>
<evidence type="ECO:0000313" key="5">
    <source>
        <dbReference type="Proteomes" id="UP000460317"/>
    </source>
</evidence>